<dbReference type="AlphaFoldDB" id="A0AAD9ISG4"/>
<dbReference type="InterPro" id="IPR036691">
    <property type="entry name" value="Endo/exonu/phosph_ase_sf"/>
</dbReference>
<evidence type="ECO:0000313" key="2">
    <source>
        <dbReference type="Proteomes" id="UP001209878"/>
    </source>
</evidence>
<sequence length="110" mass="12456">MTPCSESRKEATSPIPFLSSKKISKIGTWNVRTMFEANKAAQIARERRTYNITVLGLCETRWTQSGQVRLNTGEMILYSGHEEEDTHHTEGVVFMLSHDAQNALISWEAV</sequence>
<accession>A0AAD9ISG4</accession>
<organism evidence="1 2">
    <name type="scientific">Ridgeia piscesae</name>
    <name type="common">Tubeworm</name>
    <dbReference type="NCBI Taxonomy" id="27915"/>
    <lineage>
        <taxon>Eukaryota</taxon>
        <taxon>Metazoa</taxon>
        <taxon>Spiralia</taxon>
        <taxon>Lophotrochozoa</taxon>
        <taxon>Annelida</taxon>
        <taxon>Polychaeta</taxon>
        <taxon>Sedentaria</taxon>
        <taxon>Canalipalpata</taxon>
        <taxon>Sabellida</taxon>
        <taxon>Siboglinidae</taxon>
        <taxon>Ridgeia</taxon>
    </lineage>
</organism>
<dbReference type="Gene3D" id="3.60.10.10">
    <property type="entry name" value="Endonuclease/exonuclease/phosphatase"/>
    <property type="match status" value="1"/>
</dbReference>
<protein>
    <submittedName>
        <fullName evidence="1">Uncharacterized protein</fullName>
    </submittedName>
</protein>
<dbReference type="Proteomes" id="UP001209878">
    <property type="component" value="Unassembled WGS sequence"/>
</dbReference>
<dbReference type="SUPFAM" id="SSF56219">
    <property type="entry name" value="DNase I-like"/>
    <property type="match status" value="1"/>
</dbReference>
<comment type="caution">
    <text evidence="1">The sequence shown here is derived from an EMBL/GenBank/DDBJ whole genome shotgun (WGS) entry which is preliminary data.</text>
</comment>
<name>A0AAD9ISG4_RIDPI</name>
<proteinExistence type="predicted"/>
<evidence type="ECO:0000313" key="1">
    <source>
        <dbReference type="EMBL" id="KAK2140142.1"/>
    </source>
</evidence>
<reference evidence="1" key="1">
    <citation type="journal article" date="2023" name="Mol. Biol. Evol.">
        <title>Third-Generation Sequencing Reveals the Adaptive Role of the Epigenome in Three Deep-Sea Polychaetes.</title>
        <authorList>
            <person name="Perez M."/>
            <person name="Aroh O."/>
            <person name="Sun Y."/>
            <person name="Lan Y."/>
            <person name="Juniper S.K."/>
            <person name="Young C.R."/>
            <person name="Angers B."/>
            <person name="Qian P.Y."/>
        </authorList>
    </citation>
    <scope>NUCLEOTIDE SEQUENCE</scope>
    <source>
        <strain evidence="1">R07B-5</strain>
    </source>
</reference>
<gene>
    <name evidence="1" type="ORF">NP493_5959g00011</name>
</gene>
<keyword evidence="2" id="KW-1185">Reference proteome</keyword>
<dbReference type="EMBL" id="JAODUO010005945">
    <property type="protein sequence ID" value="KAK2140142.1"/>
    <property type="molecule type" value="Genomic_DNA"/>
</dbReference>